<name>A0ABP8V5X7_9GAMM</name>
<evidence type="ECO:0000313" key="1">
    <source>
        <dbReference type="EMBL" id="GAA4650480.1"/>
    </source>
</evidence>
<protein>
    <recommendedName>
        <fullName evidence="3">DUF1833 domain-containing protein</fullName>
    </recommendedName>
</protein>
<sequence length="165" mass="18141">MTPAEKEAYAACTSRTVQLCTIELNHPAFTEPLYAVRDNQDLTAQLEDGSTVTFIALGFELKRQPVDKEPDPTITLKVDNITGKLSPYLEAASRSGQETKLTFRVYLYDADDESVTLISDPMTMAVRNASGSMTSVNITAGFINPANLKFPREKFTADRFPGLPS</sequence>
<dbReference type="InterPro" id="IPR014974">
    <property type="entry name" value="DUF1833"/>
</dbReference>
<evidence type="ECO:0008006" key="3">
    <source>
        <dbReference type="Google" id="ProtNLM"/>
    </source>
</evidence>
<dbReference type="Proteomes" id="UP001500604">
    <property type="component" value="Unassembled WGS sequence"/>
</dbReference>
<evidence type="ECO:0000313" key="2">
    <source>
        <dbReference type="Proteomes" id="UP001500604"/>
    </source>
</evidence>
<accession>A0ABP8V5X7</accession>
<dbReference type="RefSeq" id="WP_345196669.1">
    <property type="nucleotide sequence ID" value="NZ_BAABFL010000399.1"/>
</dbReference>
<dbReference type="EMBL" id="BAABFL010000399">
    <property type="protein sequence ID" value="GAA4650480.1"/>
    <property type="molecule type" value="Genomic_DNA"/>
</dbReference>
<gene>
    <name evidence="1" type="ORF">GCM10023116_27630</name>
</gene>
<dbReference type="Pfam" id="PF08875">
    <property type="entry name" value="DUF1833"/>
    <property type="match status" value="1"/>
</dbReference>
<organism evidence="1 2">
    <name type="scientific">Kistimonas scapharcae</name>
    <dbReference type="NCBI Taxonomy" id="1036133"/>
    <lineage>
        <taxon>Bacteria</taxon>
        <taxon>Pseudomonadati</taxon>
        <taxon>Pseudomonadota</taxon>
        <taxon>Gammaproteobacteria</taxon>
        <taxon>Oceanospirillales</taxon>
        <taxon>Endozoicomonadaceae</taxon>
        <taxon>Kistimonas</taxon>
    </lineage>
</organism>
<reference evidence="2" key="1">
    <citation type="journal article" date="2019" name="Int. J. Syst. Evol. Microbiol.">
        <title>The Global Catalogue of Microorganisms (GCM) 10K type strain sequencing project: providing services to taxonomists for standard genome sequencing and annotation.</title>
        <authorList>
            <consortium name="The Broad Institute Genomics Platform"/>
            <consortium name="The Broad Institute Genome Sequencing Center for Infectious Disease"/>
            <person name="Wu L."/>
            <person name="Ma J."/>
        </authorList>
    </citation>
    <scope>NUCLEOTIDE SEQUENCE [LARGE SCALE GENOMIC DNA]</scope>
    <source>
        <strain evidence="2">JCM 17805</strain>
    </source>
</reference>
<comment type="caution">
    <text evidence="1">The sequence shown here is derived from an EMBL/GenBank/DDBJ whole genome shotgun (WGS) entry which is preliminary data.</text>
</comment>
<proteinExistence type="predicted"/>
<keyword evidence="2" id="KW-1185">Reference proteome</keyword>